<dbReference type="SUPFAM" id="SSF103481">
    <property type="entry name" value="Multidrug resistance efflux transporter EmrE"/>
    <property type="match status" value="2"/>
</dbReference>
<feature type="transmembrane region" description="Helical" evidence="6">
    <location>
        <begin position="262"/>
        <end position="279"/>
    </location>
</feature>
<dbReference type="Gene3D" id="1.10.3730.20">
    <property type="match status" value="1"/>
</dbReference>
<evidence type="ECO:0000256" key="4">
    <source>
        <dbReference type="ARBA" id="ARBA00022989"/>
    </source>
</evidence>
<keyword evidence="4 6" id="KW-1133">Transmembrane helix</keyword>
<comment type="caution">
    <text evidence="8">The sequence shown here is derived from an EMBL/GenBank/DDBJ whole genome shotgun (WGS) entry which is preliminary data.</text>
</comment>
<evidence type="ECO:0000256" key="5">
    <source>
        <dbReference type="ARBA" id="ARBA00023136"/>
    </source>
</evidence>
<evidence type="ECO:0000313" key="9">
    <source>
        <dbReference type="Proteomes" id="UP000601789"/>
    </source>
</evidence>
<evidence type="ECO:0000313" key="8">
    <source>
        <dbReference type="EMBL" id="MBI1621004.1"/>
    </source>
</evidence>
<dbReference type="EMBL" id="JADGMQ010000005">
    <property type="protein sequence ID" value="MBI1621004.1"/>
    <property type="molecule type" value="Genomic_DNA"/>
</dbReference>
<dbReference type="InterPro" id="IPR000620">
    <property type="entry name" value="EamA_dom"/>
</dbReference>
<keyword evidence="9" id="KW-1185">Reference proteome</keyword>
<feature type="transmembrane region" description="Helical" evidence="6">
    <location>
        <begin position="208"/>
        <end position="225"/>
    </location>
</feature>
<dbReference type="PANTHER" id="PTHR22911">
    <property type="entry name" value="ACYL-MALONYL CONDENSING ENZYME-RELATED"/>
    <property type="match status" value="1"/>
</dbReference>
<dbReference type="RefSeq" id="WP_233713919.1">
    <property type="nucleotide sequence ID" value="NZ_JADGMQ010000005.1"/>
</dbReference>
<evidence type="ECO:0000256" key="3">
    <source>
        <dbReference type="ARBA" id="ARBA00022692"/>
    </source>
</evidence>
<feature type="transmembrane region" description="Helical" evidence="6">
    <location>
        <begin position="37"/>
        <end position="57"/>
    </location>
</feature>
<evidence type="ECO:0000259" key="7">
    <source>
        <dbReference type="Pfam" id="PF00892"/>
    </source>
</evidence>
<feature type="transmembrane region" description="Helical" evidence="6">
    <location>
        <begin position="177"/>
        <end position="196"/>
    </location>
</feature>
<proteinExistence type="inferred from homology"/>
<feature type="transmembrane region" description="Helical" evidence="6">
    <location>
        <begin position="124"/>
        <end position="142"/>
    </location>
</feature>
<sequence>MSDNYRGALFMTLAMFCFALEDMALKAAVQEVPVGQAILIFGIAGTLVFTLIARASSQPALHPAITSPVMLLRSLSEICGRLFYSVAIALTTLSSVSAILQATPLIVALGAVLFFNEKVGLSRWTAIAVGFVGVLFILRPGVDGFEPASIFAVLGTLGFAGRDLATRASPVSMTTAQLGVLGFSVLSVSGLILLAWSGEAVWPTARAWALLALTTAVGCIAYGALTRAMRSGDISVVAAFRYSRLLFAFALGIFVFNERPDLLTYIGCVIVVGSGIALLRSPRTSRTEAGTASPL</sequence>
<keyword evidence="3 6" id="KW-0812">Transmembrane</keyword>
<feature type="transmembrane region" description="Helical" evidence="6">
    <location>
        <begin position="237"/>
        <end position="256"/>
    </location>
</feature>
<dbReference type="Proteomes" id="UP000601789">
    <property type="component" value="Unassembled WGS sequence"/>
</dbReference>
<reference evidence="8 9" key="1">
    <citation type="submission" date="2020-10" db="EMBL/GenBank/DDBJ databases">
        <title>Aquamicrobium zhengzhouensis sp. nov., a exopolysaccharide producing bacterium isolated from farmland soil.</title>
        <authorList>
            <person name="Wang X."/>
        </authorList>
    </citation>
    <scope>NUCLEOTIDE SEQUENCE [LARGE SCALE GENOMIC DNA]</scope>
    <source>
        <strain evidence="9">cd-1</strain>
    </source>
</reference>
<evidence type="ECO:0000256" key="2">
    <source>
        <dbReference type="ARBA" id="ARBA00009853"/>
    </source>
</evidence>
<feature type="transmembrane region" description="Helical" evidence="6">
    <location>
        <begin position="69"/>
        <end position="90"/>
    </location>
</feature>
<dbReference type="PANTHER" id="PTHR22911:SF6">
    <property type="entry name" value="SOLUTE CARRIER FAMILY 35 MEMBER G1"/>
    <property type="match status" value="1"/>
</dbReference>
<evidence type="ECO:0000256" key="1">
    <source>
        <dbReference type="ARBA" id="ARBA00004141"/>
    </source>
</evidence>
<protein>
    <submittedName>
        <fullName evidence="8">DMT family transporter</fullName>
    </submittedName>
</protein>
<accession>A0ABS0SCI1</accession>
<name>A0ABS0SCI1_9HYPH</name>
<comment type="similarity">
    <text evidence="2">Belongs to the drug/metabolite transporter (DMT) superfamily. 10 TMS drug/metabolite exporter (DME) (TC 2.A.7.3) family.</text>
</comment>
<evidence type="ECO:0000256" key="6">
    <source>
        <dbReference type="SAM" id="Phobius"/>
    </source>
</evidence>
<organism evidence="8 9">
    <name type="scientific">Aquamicrobium zhengzhouense</name>
    <dbReference type="NCBI Taxonomy" id="2781738"/>
    <lineage>
        <taxon>Bacteria</taxon>
        <taxon>Pseudomonadati</taxon>
        <taxon>Pseudomonadota</taxon>
        <taxon>Alphaproteobacteria</taxon>
        <taxon>Hyphomicrobiales</taxon>
        <taxon>Phyllobacteriaceae</taxon>
        <taxon>Aquamicrobium</taxon>
    </lineage>
</organism>
<dbReference type="InterPro" id="IPR037185">
    <property type="entry name" value="EmrE-like"/>
</dbReference>
<feature type="domain" description="EamA" evidence="7">
    <location>
        <begin position="6"/>
        <end position="138"/>
    </location>
</feature>
<dbReference type="Pfam" id="PF00892">
    <property type="entry name" value="EamA"/>
    <property type="match status" value="2"/>
</dbReference>
<comment type="subcellular location">
    <subcellularLocation>
        <location evidence="1">Membrane</location>
        <topology evidence="1">Multi-pass membrane protein</topology>
    </subcellularLocation>
</comment>
<gene>
    <name evidence="8" type="ORF">IOD40_10050</name>
</gene>
<keyword evidence="5 6" id="KW-0472">Membrane</keyword>
<feature type="domain" description="EamA" evidence="7">
    <location>
        <begin position="154"/>
        <end position="274"/>
    </location>
</feature>